<proteinExistence type="predicted"/>
<dbReference type="Proteomes" id="UP001497516">
    <property type="component" value="Chromosome 7"/>
</dbReference>
<evidence type="ECO:0000313" key="2">
    <source>
        <dbReference type="Proteomes" id="UP001497516"/>
    </source>
</evidence>
<protein>
    <submittedName>
        <fullName evidence="1">Uncharacterized protein</fullName>
    </submittedName>
</protein>
<evidence type="ECO:0000313" key="1">
    <source>
        <dbReference type="EMBL" id="CAL1400414.1"/>
    </source>
</evidence>
<sequence>MQRVIGKLPGSGFFLGNLLRMKAENSSPRVTLARSLNFGFLERSPLRYLEYLGMWAIASRKRMLRWSFRSIYMKPPHSSSNLEYLAIMLFPLALAMKLTYSLRVLVSFIAWQSAIS</sequence>
<dbReference type="EMBL" id="OZ034820">
    <property type="protein sequence ID" value="CAL1400414.1"/>
    <property type="molecule type" value="Genomic_DNA"/>
</dbReference>
<name>A0AAV2FQ01_9ROSI</name>
<dbReference type="AlphaFoldDB" id="A0AAV2FQ01"/>
<reference evidence="1 2" key="1">
    <citation type="submission" date="2024-04" db="EMBL/GenBank/DDBJ databases">
        <authorList>
            <person name="Fracassetti M."/>
        </authorList>
    </citation>
    <scope>NUCLEOTIDE SEQUENCE [LARGE SCALE GENOMIC DNA]</scope>
</reference>
<gene>
    <name evidence="1" type="ORF">LTRI10_LOCUS40546</name>
</gene>
<organism evidence="1 2">
    <name type="scientific">Linum trigynum</name>
    <dbReference type="NCBI Taxonomy" id="586398"/>
    <lineage>
        <taxon>Eukaryota</taxon>
        <taxon>Viridiplantae</taxon>
        <taxon>Streptophyta</taxon>
        <taxon>Embryophyta</taxon>
        <taxon>Tracheophyta</taxon>
        <taxon>Spermatophyta</taxon>
        <taxon>Magnoliopsida</taxon>
        <taxon>eudicotyledons</taxon>
        <taxon>Gunneridae</taxon>
        <taxon>Pentapetalae</taxon>
        <taxon>rosids</taxon>
        <taxon>fabids</taxon>
        <taxon>Malpighiales</taxon>
        <taxon>Linaceae</taxon>
        <taxon>Linum</taxon>
    </lineage>
</organism>
<accession>A0AAV2FQ01</accession>
<keyword evidence="2" id="KW-1185">Reference proteome</keyword>